<dbReference type="Gene3D" id="2.30.30.40">
    <property type="entry name" value="SH3 Domains"/>
    <property type="match status" value="2"/>
</dbReference>
<dbReference type="GO" id="GO:0006508">
    <property type="term" value="P:proteolysis"/>
    <property type="evidence" value="ECO:0007669"/>
    <property type="project" value="UniProtKB-KW"/>
</dbReference>
<dbReference type="PANTHER" id="PTHR30417:SF11">
    <property type="entry name" value="N-ACETYLMURAMOYL-L-ALANINE AMIDASE XLYA"/>
    <property type="match status" value="1"/>
</dbReference>
<proteinExistence type="inferred from homology"/>
<dbReference type="SMART" id="SM00644">
    <property type="entry name" value="Ami_2"/>
    <property type="match status" value="1"/>
</dbReference>
<dbReference type="GO" id="GO:0001897">
    <property type="term" value="P:symbiont-mediated cytolysis of host cell"/>
    <property type="evidence" value="ECO:0007669"/>
    <property type="project" value="UniProtKB-ARBA"/>
</dbReference>
<accession>A0AAE9CEL3</accession>
<dbReference type="Gene3D" id="3.40.80.10">
    <property type="entry name" value="Peptidoglycan recognition protein-like"/>
    <property type="match status" value="1"/>
</dbReference>
<evidence type="ECO:0000256" key="1">
    <source>
        <dbReference type="ARBA" id="ARBA00001561"/>
    </source>
</evidence>
<keyword evidence="5" id="KW-0929">Antimicrobial</keyword>
<dbReference type="Pfam" id="PF01510">
    <property type="entry name" value="Amidase_2"/>
    <property type="match status" value="1"/>
</dbReference>
<evidence type="ECO:0000256" key="2">
    <source>
        <dbReference type="ARBA" id="ARBA00001947"/>
    </source>
</evidence>
<dbReference type="SUPFAM" id="SSF55846">
    <property type="entry name" value="N-acetylmuramoyl-L-alanine amidase-like"/>
    <property type="match status" value="1"/>
</dbReference>
<organism evidence="17 18">
    <name type="scientific">Bacillus phage vB_BanS_Nate</name>
    <dbReference type="NCBI Taxonomy" id="2894788"/>
    <lineage>
        <taxon>Viruses</taxon>
        <taxon>Duplodnaviria</taxon>
        <taxon>Heunggongvirae</taxon>
        <taxon>Uroviricota</taxon>
        <taxon>Caudoviricetes</taxon>
        <taxon>Joanripponvirinae</taxon>
        <taxon>Natevirus</taxon>
        <taxon>Natevirus nate</taxon>
    </lineage>
</organism>
<comment type="cofactor">
    <cofactor evidence="2">
        <name>Zn(2+)</name>
        <dbReference type="ChEBI" id="CHEBI:29105"/>
    </cofactor>
</comment>
<dbReference type="GO" id="GO:0046872">
    <property type="term" value="F:metal ion binding"/>
    <property type="evidence" value="ECO:0007669"/>
    <property type="project" value="UniProtKB-KW"/>
</dbReference>
<dbReference type="InterPro" id="IPR003646">
    <property type="entry name" value="SH3-like_bac-type"/>
</dbReference>
<protein>
    <recommendedName>
        <fullName evidence="14">N-acetylmuramoyl-L-alanine amidase</fullName>
        <ecNumber evidence="4">3.5.1.28</ecNumber>
    </recommendedName>
    <alternativeName>
        <fullName evidence="14">N-acetylmuramoyl-L-alanine amidase</fullName>
    </alternativeName>
</protein>
<dbReference type="GO" id="GO:0009253">
    <property type="term" value="P:peptidoglycan catabolic process"/>
    <property type="evidence" value="ECO:0007669"/>
    <property type="project" value="InterPro"/>
</dbReference>
<evidence type="ECO:0000256" key="9">
    <source>
        <dbReference type="ARBA" id="ARBA00022801"/>
    </source>
</evidence>
<evidence type="ECO:0000256" key="13">
    <source>
        <dbReference type="ARBA" id="ARBA00023316"/>
    </source>
</evidence>
<keyword evidence="11" id="KW-0749">Sporulation</keyword>
<sequence length="312" mass="34421">MAISVRQKMVDSSKYSLKCPNSMTAEYITIHNTYNDASANNEVQYMITNSNATSFHFAIDDFEVVQGIPTNRNAWHCGDGNGNGNRKSIGVEICYSMSGGDRYRKAEALAIKFVAQLLRERGWGIDRVKKHQDWSGKYCPHRILDEGRWQAVLNAIKAELNGGGTTQPPTSSTGVVKVVTTGLNLRTQPNASAPIIRQLGINETYQFWAVSNGWYNLGGDQWAYGDNGNYLQVISGGTVAPTPPQPKPVTGTAYITGYNVNMRTGAGTGYSVIRQLNAPESYKVWGMKDGWLNLGGDQWIKNDSSFVRFVQD</sequence>
<dbReference type="GO" id="GO:0071555">
    <property type="term" value="P:cell wall organization"/>
    <property type="evidence" value="ECO:0007669"/>
    <property type="project" value="UniProtKB-KW"/>
</dbReference>
<dbReference type="PANTHER" id="PTHR30417">
    <property type="entry name" value="N-ACETYLMURAMOYL-L-ALANINE AMIDASE AMID"/>
    <property type="match status" value="1"/>
</dbReference>
<evidence type="ECO:0000256" key="5">
    <source>
        <dbReference type="ARBA" id="ARBA00022529"/>
    </source>
</evidence>
<dbReference type="SMART" id="SM00287">
    <property type="entry name" value="SH3b"/>
    <property type="match status" value="2"/>
</dbReference>
<evidence type="ECO:0000256" key="10">
    <source>
        <dbReference type="ARBA" id="ARBA00022833"/>
    </source>
</evidence>
<evidence type="ECO:0000256" key="11">
    <source>
        <dbReference type="ARBA" id="ARBA00022969"/>
    </source>
</evidence>
<name>A0AAE9CEL3_9CAUD</name>
<keyword evidence="13" id="KW-0961">Cell wall biogenesis/degradation</keyword>
<keyword evidence="9" id="KW-0378">Hydrolase</keyword>
<evidence type="ECO:0000256" key="6">
    <source>
        <dbReference type="ARBA" id="ARBA00022638"/>
    </source>
</evidence>
<evidence type="ECO:0000256" key="8">
    <source>
        <dbReference type="ARBA" id="ARBA00022723"/>
    </source>
</evidence>
<gene>
    <name evidence="17" type="ORF">NATE_209</name>
</gene>
<dbReference type="GO" id="GO:0042742">
    <property type="term" value="P:defense response to bacterium"/>
    <property type="evidence" value="ECO:0007669"/>
    <property type="project" value="UniProtKB-KW"/>
</dbReference>
<dbReference type="EMBL" id="OK499992">
    <property type="protein sequence ID" value="UGO51062.1"/>
    <property type="molecule type" value="Genomic_DNA"/>
</dbReference>
<evidence type="ECO:0000256" key="3">
    <source>
        <dbReference type="ARBA" id="ARBA00007553"/>
    </source>
</evidence>
<evidence type="ECO:0000259" key="16">
    <source>
        <dbReference type="SMART" id="SM00644"/>
    </source>
</evidence>
<feature type="domain" description="SH3b" evidence="15">
    <location>
        <begin position="250"/>
        <end position="308"/>
    </location>
</feature>
<dbReference type="GO" id="GO:0008745">
    <property type="term" value="F:N-acetylmuramoyl-L-alanine amidase activity"/>
    <property type="evidence" value="ECO:0007669"/>
    <property type="project" value="UniProtKB-EC"/>
</dbReference>
<comment type="catalytic activity">
    <reaction evidence="1">
        <text>Hydrolyzes the link between N-acetylmuramoyl residues and L-amino acid residues in certain cell-wall glycopeptides.</text>
        <dbReference type="EC" id="3.5.1.28"/>
    </reaction>
</comment>
<comment type="similarity">
    <text evidence="3">Belongs to the N-acetylmuramoyl-L-alanine amidase 2 family.</text>
</comment>
<dbReference type="InterPro" id="IPR002502">
    <property type="entry name" value="Amidase_domain"/>
</dbReference>
<evidence type="ECO:0000313" key="17">
    <source>
        <dbReference type="EMBL" id="UGO51062.1"/>
    </source>
</evidence>
<dbReference type="CDD" id="cd06583">
    <property type="entry name" value="PGRP"/>
    <property type="match status" value="1"/>
</dbReference>
<keyword evidence="8" id="KW-0479">Metal-binding</keyword>
<keyword evidence="10" id="KW-0862">Zinc</keyword>
<dbReference type="GO" id="GO:0008233">
    <property type="term" value="F:peptidase activity"/>
    <property type="evidence" value="ECO:0007669"/>
    <property type="project" value="UniProtKB-KW"/>
</dbReference>
<evidence type="ECO:0000256" key="4">
    <source>
        <dbReference type="ARBA" id="ARBA00011901"/>
    </source>
</evidence>
<dbReference type="GO" id="GO:0030435">
    <property type="term" value="P:sporulation resulting in formation of a cellular spore"/>
    <property type="evidence" value="ECO:0007669"/>
    <property type="project" value="UniProtKB-KW"/>
</dbReference>
<dbReference type="GO" id="GO:0030420">
    <property type="term" value="P:establishment of competence for transformation"/>
    <property type="evidence" value="ECO:0007669"/>
    <property type="project" value="UniProtKB-KW"/>
</dbReference>
<dbReference type="Proteomes" id="UP000827544">
    <property type="component" value="Segment"/>
</dbReference>
<feature type="domain" description="N-acetylmuramoyl-L-alanine amidase" evidence="16">
    <location>
        <begin position="15"/>
        <end position="152"/>
    </location>
</feature>
<keyword evidence="12" id="KW-0178">Competence</keyword>
<keyword evidence="18" id="KW-1185">Reference proteome</keyword>
<dbReference type="InterPro" id="IPR051206">
    <property type="entry name" value="NAMLAA_amidase_2"/>
</dbReference>
<dbReference type="InterPro" id="IPR036505">
    <property type="entry name" value="Amidase/PGRP_sf"/>
</dbReference>
<evidence type="ECO:0000256" key="7">
    <source>
        <dbReference type="ARBA" id="ARBA00022670"/>
    </source>
</evidence>
<evidence type="ECO:0000256" key="14">
    <source>
        <dbReference type="ARBA" id="ARBA00042615"/>
    </source>
</evidence>
<evidence type="ECO:0000256" key="12">
    <source>
        <dbReference type="ARBA" id="ARBA00023287"/>
    </source>
</evidence>
<keyword evidence="7" id="KW-0645">Protease</keyword>
<reference evidence="17" key="1">
    <citation type="submission" date="2021-10" db="EMBL/GenBank/DDBJ databases">
        <authorList>
            <person name="Lavering E.D."/>
            <person name="James R."/>
            <person name="Fairholm J.D."/>
            <person name="Ogilvie B.H."/>
            <person name="Thurgood T.L."/>
            <person name="Robison R.A."/>
            <person name="Grose J.H."/>
        </authorList>
    </citation>
    <scope>NUCLEOTIDE SEQUENCE</scope>
</reference>
<feature type="domain" description="SH3b" evidence="15">
    <location>
        <begin position="171"/>
        <end position="237"/>
    </location>
</feature>
<keyword evidence="6" id="KW-0081">Bacteriolytic enzyme</keyword>
<evidence type="ECO:0000313" key="18">
    <source>
        <dbReference type="Proteomes" id="UP000827544"/>
    </source>
</evidence>
<dbReference type="GO" id="GO:0009254">
    <property type="term" value="P:peptidoglycan turnover"/>
    <property type="evidence" value="ECO:0007669"/>
    <property type="project" value="TreeGrafter"/>
</dbReference>
<dbReference type="EC" id="3.5.1.28" evidence="4"/>
<evidence type="ECO:0000259" key="15">
    <source>
        <dbReference type="SMART" id="SM00287"/>
    </source>
</evidence>